<keyword evidence="2" id="KW-1185">Reference proteome</keyword>
<dbReference type="RefSeq" id="WP_146586629.1">
    <property type="nucleotide sequence ID" value="NZ_SJPO01000004.1"/>
</dbReference>
<gene>
    <name evidence="1" type="ORF">Pla123a_21240</name>
</gene>
<dbReference type="AlphaFoldDB" id="A0A5C5YRK8"/>
<organism evidence="1 2">
    <name type="scientific">Posidoniimonas polymericola</name>
    <dbReference type="NCBI Taxonomy" id="2528002"/>
    <lineage>
        <taxon>Bacteria</taxon>
        <taxon>Pseudomonadati</taxon>
        <taxon>Planctomycetota</taxon>
        <taxon>Planctomycetia</taxon>
        <taxon>Pirellulales</taxon>
        <taxon>Lacipirellulaceae</taxon>
        <taxon>Posidoniimonas</taxon>
    </lineage>
</organism>
<proteinExistence type="predicted"/>
<evidence type="ECO:0000313" key="1">
    <source>
        <dbReference type="EMBL" id="TWT77463.1"/>
    </source>
</evidence>
<sequence>MPSQLSYLDHHDRLVEHFAAQLGWRGLQRCSFTLTPDIAGSFPVGTVCTNWTTTHIRFNLQVNHLSTEPDNYRAAVVAESRLIGHTWHERATFTTLEQAAAEAQRLRGHCARQNFRDPKWVRRFLEQHPDRLYQRRKHWRGWKARVKARSKPLR</sequence>
<reference evidence="1 2" key="1">
    <citation type="submission" date="2019-02" db="EMBL/GenBank/DDBJ databases">
        <title>Deep-cultivation of Planctomycetes and their phenomic and genomic characterization uncovers novel biology.</title>
        <authorList>
            <person name="Wiegand S."/>
            <person name="Jogler M."/>
            <person name="Boedeker C."/>
            <person name="Pinto D."/>
            <person name="Vollmers J."/>
            <person name="Rivas-Marin E."/>
            <person name="Kohn T."/>
            <person name="Peeters S.H."/>
            <person name="Heuer A."/>
            <person name="Rast P."/>
            <person name="Oberbeckmann S."/>
            <person name="Bunk B."/>
            <person name="Jeske O."/>
            <person name="Meyerdierks A."/>
            <person name="Storesund J.E."/>
            <person name="Kallscheuer N."/>
            <person name="Luecker S."/>
            <person name="Lage O.M."/>
            <person name="Pohl T."/>
            <person name="Merkel B.J."/>
            <person name="Hornburger P."/>
            <person name="Mueller R.-W."/>
            <person name="Bruemmer F."/>
            <person name="Labrenz M."/>
            <person name="Spormann A.M."/>
            <person name="Op Den Camp H."/>
            <person name="Overmann J."/>
            <person name="Amann R."/>
            <person name="Jetten M.S.M."/>
            <person name="Mascher T."/>
            <person name="Medema M.H."/>
            <person name="Devos D.P."/>
            <person name="Kaster A.-K."/>
            <person name="Ovreas L."/>
            <person name="Rohde M."/>
            <person name="Galperin M.Y."/>
            <person name="Jogler C."/>
        </authorList>
    </citation>
    <scope>NUCLEOTIDE SEQUENCE [LARGE SCALE GENOMIC DNA]</scope>
    <source>
        <strain evidence="1 2">Pla123a</strain>
    </source>
</reference>
<evidence type="ECO:0000313" key="2">
    <source>
        <dbReference type="Proteomes" id="UP000318478"/>
    </source>
</evidence>
<comment type="caution">
    <text evidence="1">The sequence shown here is derived from an EMBL/GenBank/DDBJ whole genome shotgun (WGS) entry which is preliminary data.</text>
</comment>
<dbReference type="EMBL" id="SJPO01000004">
    <property type="protein sequence ID" value="TWT77463.1"/>
    <property type="molecule type" value="Genomic_DNA"/>
</dbReference>
<evidence type="ECO:0008006" key="3">
    <source>
        <dbReference type="Google" id="ProtNLM"/>
    </source>
</evidence>
<name>A0A5C5YRK8_9BACT</name>
<protein>
    <recommendedName>
        <fullName evidence="3">DUF4304 domain-containing protein</fullName>
    </recommendedName>
</protein>
<dbReference type="Proteomes" id="UP000318478">
    <property type="component" value="Unassembled WGS sequence"/>
</dbReference>
<accession>A0A5C5YRK8</accession>